<dbReference type="EMBL" id="UZAH01007105">
    <property type="protein sequence ID" value="VDO32180.1"/>
    <property type="molecule type" value="Genomic_DNA"/>
</dbReference>
<organism evidence="2 3">
    <name type="scientific">Heligmosomoides polygyrus</name>
    <name type="common">Parasitic roundworm</name>
    <dbReference type="NCBI Taxonomy" id="6339"/>
    <lineage>
        <taxon>Eukaryota</taxon>
        <taxon>Metazoa</taxon>
        <taxon>Ecdysozoa</taxon>
        <taxon>Nematoda</taxon>
        <taxon>Chromadorea</taxon>
        <taxon>Rhabditida</taxon>
        <taxon>Rhabditina</taxon>
        <taxon>Rhabditomorpha</taxon>
        <taxon>Strongyloidea</taxon>
        <taxon>Heligmosomidae</taxon>
        <taxon>Heligmosomoides</taxon>
    </lineage>
</organism>
<proteinExistence type="predicted"/>
<keyword evidence="2" id="KW-1185">Reference proteome</keyword>
<evidence type="ECO:0000313" key="3">
    <source>
        <dbReference type="WBParaSite" id="HPBE_0000321501-mRNA-1"/>
    </source>
</evidence>
<dbReference type="AlphaFoldDB" id="A0A183FAM3"/>
<sequence>MDAVSGCAVSNERRRLKFRFTHEFPRHFVDDRDIRSAVDLEIDRLTVYCNGGEATILTAVDAGNCEDCIGAGELVGAGAVGRRAGTIGDGSLGGASTDDDCCGVLVAVTSTAMVAEALAVTATAVVVNS</sequence>
<dbReference type="Proteomes" id="UP000050761">
    <property type="component" value="Unassembled WGS sequence"/>
</dbReference>
<reference evidence="3" key="2">
    <citation type="submission" date="2019-09" db="UniProtKB">
        <authorList>
            <consortium name="WormBaseParasite"/>
        </authorList>
    </citation>
    <scope>IDENTIFICATION</scope>
</reference>
<name>A0A183FAM3_HELPZ</name>
<dbReference type="WBParaSite" id="HPBE_0000321501-mRNA-1">
    <property type="protein sequence ID" value="HPBE_0000321501-mRNA-1"/>
    <property type="gene ID" value="HPBE_0000321501"/>
</dbReference>
<accession>A0A3P7UB99</accession>
<accession>A0A183FAM3</accession>
<evidence type="ECO:0000313" key="1">
    <source>
        <dbReference type="EMBL" id="VDO32180.1"/>
    </source>
</evidence>
<reference evidence="1 2" key="1">
    <citation type="submission" date="2018-11" db="EMBL/GenBank/DDBJ databases">
        <authorList>
            <consortium name="Pathogen Informatics"/>
        </authorList>
    </citation>
    <scope>NUCLEOTIDE SEQUENCE [LARGE SCALE GENOMIC DNA]</scope>
</reference>
<evidence type="ECO:0000313" key="2">
    <source>
        <dbReference type="Proteomes" id="UP000050761"/>
    </source>
</evidence>
<gene>
    <name evidence="1" type="ORF">HPBE_LOCUS3216</name>
</gene>
<protein>
    <submittedName>
        <fullName evidence="3">SHSP domain-containing protein</fullName>
    </submittedName>
</protein>